<feature type="domain" description="Serine aminopeptidase S33" evidence="1">
    <location>
        <begin position="55"/>
        <end position="113"/>
    </location>
</feature>
<dbReference type="PANTHER" id="PTHR42886">
    <property type="entry name" value="RE40534P-RELATED"/>
    <property type="match status" value="1"/>
</dbReference>
<dbReference type="EMBL" id="BTGD01000001">
    <property type="protein sequence ID" value="GMM53794.1"/>
    <property type="molecule type" value="Genomic_DNA"/>
</dbReference>
<proteinExistence type="predicted"/>
<comment type="caution">
    <text evidence="2">The sequence shown here is derived from an EMBL/GenBank/DDBJ whole genome shotgun (WGS) entry which is preliminary data.</text>
</comment>
<keyword evidence="3" id="KW-1185">Reference proteome</keyword>
<reference evidence="2 3" key="1">
    <citation type="journal article" date="2023" name="Elife">
        <title>Identification of key yeast species and microbe-microbe interactions impacting larval growth of Drosophila in the wild.</title>
        <authorList>
            <person name="Mure A."/>
            <person name="Sugiura Y."/>
            <person name="Maeda R."/>
            <person name="Honda K."/>
            <person name="Sakurai N."/>
            <person name="Takahashi Y."/>
            <person name="Watada M."/>
            <person name="Katoh T."/>
            <person name="Gotoh A."/>
            <person name="Gotoh Y."/>
            <person name="Taniguchi I."/>
            <person name="Nakamura K."/>
            <person name="Hayashi T."/>
            <person name="Katayama T."/>
            <person name="Uemura T."/>
            <person name="Hattori Y."/>
        </authorList>
    </citation>
    <scope>NUCLEOTIDE SEQUENCE [LARGE SCALE GENOMIC DNA]</scope>
    <source>
        <strain evidence="2 3">KH-74</strain>
    </source>
</reference>
<evidence type="ECO:0000313" key="3">
    <source>
        <dbReference type="Proteomes" id="UP001377567"/>
    </source>
</evidence>
<dbReference type="SUPFAM" id="SSF53474">
    <property type="entry name" value="alpha/beta-Hydrolases"/>
    <property type="match status" value="1"/>
</dbReference>
<name>A0AAV5RTC8_MAUHU</name>
<evidence type="ECO:0000259" key="1">
    <source>
        <dbReference type="Pfam" id="PF12146"/>
    </source>
</evidence>
<dbReference type="Proteomes" id="UP001377567">
    <property type="component" value="Unassembled WGS sequence"/>
</dbReference>
<dbReference type="Gene3D" id="3.40.50.1820">
    <property type="entry name" value="alpha/beta hydrolase"/>
    <property type="match status" value="1"/>
</dbReference>
<dbReference type="Pfam" id="PF12146">
    <property type="entry name" value="Hydrolase_4"/>
    <property type="match status" value="1"/>
</dbReference>
<accession>A0AAV5RTC8</accession>
<dbReference type="AlphaFoldDB" id="A0AAV5RTC8"/>
<protein>
    <recommendedName>
        <fullName evidence="1">Serine aminopeptidase S33 domain-containing protein</fullName>
    </recommendedName>
</protein>
<dbReference type="PANTHER" id="PTHR42886:SF53">
    <property type="entry name" value="ALPHA_BETA-HYDROLASES SUPERFAMILY PROTEIN"/>
    <property type="match status" value="1"/>
</dbReference>
<organism evidence="2 3">
    <name type="scientific">Maudiozyma humilis</name>
    <name type="common">Sour dough yeast</name>
    <name type="synonym">Kazachstania humilis</name>
    <dbReference type="NCBI Taxonomy" id="51915"/>
    <lineage>
        <taxon>Eukaryota</taxon>
        <taxon>Fungi</taxon>
        <taxon>Dikarya</taxon>
        <taxon>Ascomycota</taxon>
        <taxon>Saccharomycotina</taxon>
        <taxon>Saccharomycetes</taxon>
        <taxon>Saccharomycetales</taxon>
        <taxon>Saccharomycetaceae</taxon>
        <taxon>Maudiozyma</taxon>
    </lineage>
</organism>
<evidence type="ECO:0000313" key="2">
    <source>
        <dbReference type="EMBL" id="GMM53794.1"/>
    </source>
</evidence>
<dbReference type="InterPro" id="IPR022742">
    <property type="entry name" value="Hydrolase_4"/>
</dbReference>
<gene>
    <name evidence="2" type="ORF">DAKH74_004100</name>
</gene>
<dbReference type="InterPro" id="IPR029058">
    <property type="entry name" value="AB_hydrolase_fold"/>
</dbReference>
<sequence length="332" mass="36979">MHIKDVTPPGITLKDNEIFVKVREDPTDPSQSPILAAIISLPTIEGLPQNRELPLVILLHGHQSHKNAIYQPLMAEALSKQGYCVLRFDFRGQGDSSDNASVELGRTISQDLEDMNIIINYALAGELLTVVNAQITKPGTTPCGIFKSIALEMVIAHSRGVLIMFQYLVDHPEMYVPLLVNCCGRFRGEGLAERYTRAHPTWRDEGGFPSKTLRHGTVADVWVPVPEIQTTVDVKTEEFNKINDKTHVICVYGSRDGIVPPEDGESYNRLLGDRSKLWLIDGADHNFYGLSDDTNTKNLPLKRGRVNYSVEFVSKFVSYLGNQGEHAHNTSV</sequence>